<protein>
    <submittedName>
        <fullName evidence="1">Uncharacterized protein</fullName>
    </submittedName>
</protein>
<reference evidence="1" key="1">
    <citation type="submission" date="2021-09" db="EMBL/GenBank/DDBJ databases">
        <title>The genome of Mauremys mutica provides insights into the evolution of semi-aquatic lifestyle.</title>
        <authorList>
            <person name="Gong S."/>
            <person name="Gao Y."/>
        </authorList>
    </citation>
    <scope>NUCLEOTIDE SEQUENCE</scope>
    <source>
        <strain evidence="1">MM-2020</strain>
        <tissue evidence="1">Muscle</tissue>
    </source>
</reference>
<accession>A0A9D3X8M9</accession>
<sequence length="111" mass="12649">MSPEYFILRYDSALYICTISKHEPLDKYAIRPALEMEFGHEINCNRLHQSQPPAVSILPETGDKQSLPFSLMQLLAESPMLGKAPCLSAAWLNMTRPLIRNKNLYSFGLQH</sequence>
<comment type="caution">
    <text evidence="1">The sequence shown here is derived from an EMBL/GenBank/DDBJ whole genome shotgun (WGS) entry which is preliminary data.</text>
</comment>
<dbReference type="Proteomes" id="UP000827986">
    <property type="component" value="Unassembled WGS sequence"/>
</dbReference>
<evidence type="ECO:0000313" key="1">
    <source>
        <dbReference type="EMBL" id="KAH1175008.1"/>
    </source>
</evidence>
<name>A0A9D3X8M9_9SAUR</name>
<keyword evidence="2" id="KW-1185">Reference proteome</keyword>
<gene>
    <name evidence="1" type="ORF">KIL84_021422</name>
</gene>
<dbReference type="AlphaFoldDB" id="A0A9D3X8M9"/>
<evidence type="ECO:0000313" key="2">
    <source>
        <dbReference type="Proteomes" id="UP000827986"/>
    </source>
</evidence>
<proteinExistence type="predicted"/>
<dbReference type="EMBL" id="JAHDVG010000478">
    <property type="protein sequence ID" value="KAH1175008.1"/>
    <property type="molecule type" value="Genomic_DNA"/>
</dbReference>
<organism evidence="1 2">
    <name type="scientific">Mauremys mutica</name>
    <name type="common">yellowpond turtle</name>
    <dbReference type="NCBI Taxonomy" id="74926"/>
    <lineage>
        <taxon>Eukaryota</taxon>
        <taxon>Metazoa</taxon>
        <taxon>Chordata</taxon>
        <taxon>Craniata</taxon>
        <taxon>Vertebrata</taxon>
        <taxon>Euteleostomi</taxon>
        <taxon>Archelosauria</taxon>
        <taxon>Testudinata</taxon>
        <taxon>Testudines</taxon>
        <taxon>Cryptodira</taxon>
        <taxon>Durocryptodira</taxon>
        <taxon>Testudinoidea</taxon>
        <taxon>Geoemydidae</taxon>
        <taxon>Geoemydinae</taxon>
        <taxon>Mauremys</taxon>
    </lineage>
</organism>